<dbReference type="InterPro" id="IPR009492">
    <property type="entry name" value="TniQ"/>
</dbReference>
<name>A0ABT5J2Q8_9NEIS</name>
<reference evidence="2 3" key="1">
    <citation type="submission" date="2023-01" db="EMBL/GenBank/DDBJ databases">
        <title>Novel species of the genus Vogesella isolated from rivers.</title>
        <authorList>
            <person name="Lu H."/>
        </authorList>
    </citation>
    <scope>NUCLEOTIDE SEQUENCE [LARGE SCALE GENOMIC DNA]</scope>
    <source>
        <strain evidence="2 3">DC21W</strain>
    </source>
</reference>
<comment type="caution">
    <text evidence="2">The sequence shown here is derived from an EMBL/GenBank/DDBJ whole genome shotgun (WGS) entry which is preliminary data.</text>
</comment>
<keyword evidence="3" id="KW-1185">Reference proteome</keyword>
<organism evidence="2 3">
    <name type="scientific">Vogesella aquatica</name>
    <dbReference type="NCBI Taxonomy" id="2984206"/>
    <lineage>
        <taxon>Bacteria</taxon>
        <taxon>Pseudomonadati</taxon>
        <taxon>Pseudomonadota</taxon>
        <taxon>Betaproteobacteria</taxon>
        <taxon>Neisseriales</taxon>
        <taxon>Chromobacteriaceae</taxon>
        <taxon>Vogesella</taxon>
    </lineage>
</organism>
<proteinExistence type="predicted"/>
<evidence type="ECO:0000313" key="2">
    <source>
        <dbReference type="EMBL" id="MDC7718623.1"/>
    </source>
</evidence>
<gene>
    <name evidence="2" type="ORF">PQU95_15555</name>
</gene>
<sequence>MNTPHTELRLLARPKPDQAEHLAGYLLRLTDVNCLRHSQELCQLLYPEADTTARASLIPQVGIYDLYQLANHTGQPIEQLEKLTRPLDVRVGRIRQFEYQGKHWPLSMIRYKYRAWCPQCLKTKGRQLSSWDWHITTYCPEHQVLLLEYCPACSKRVSWRHSSLHRCACGAELARAASTSATAAIDGFNFEALPLDMQHRYMALAYLSHP</sequence>
<dbReference type="Pfam" id="PF06527">
    <property type="entry name" value="TniQ"/>
    <property type="match status" value="1"/>
</dbReference>
<evidence type="ECO:0000313" key="3">
    <source>
        <dbReference type="Proteomes" id="UP001219956"/>
    </source>
</evidence>
<dbReference type="RefSeq" id="WP_272752862.1">
    <property type="nucleotide sequence ID" value="NZ_JAQQLF010000023.1"/>
</dbReference>
<feature type="domain" description="TniQ" evidence="1">
    <location>
        <begin position="13"/>
        <end position="146"/>
    </location>
</feature>
<accession>A0ABT5J2Q8</accession>
<dbReference type="Proteomes" id="UP001219956">
    <property type="component" value="Unassembled WGS sequence"/>
</dbReference>
<evidence type="ECO:0000259" key="1">
    <source>
        <dbReference type="Pfam" id="PF06527"/>
    </source>
</evidence>
<protein>
    <submittedName>
        <fullName evidence="2">TniQ family protein</fullName>
    </submittedName>
</protein>
<dbReference type="EMBL" id="JAQQLF010000023">
    <property type="protein sequence ID" value="MDC7718623.1"/>
    <property type="molecule type" value="Genomic_DNA"/>
</dbReference>